<feature type="region of interest" description="Disordered" evidence="1">
    <location>
        <begin position="474"/>
        <end position="503"/>
    </location>
</feature>
<gene>
    <name evidence="2" type="ORF">BEMITA_LOCUS1401</name>
</gene>
<feature type="region of interest" description="Disordered" evidence="1">
    <location>
        <begin position="1"/>
        <end position="68"/>
    </location>
</feature>
<dbReference type="Pfam" id="PF18428">
    <property type="entry name" value="BRCT_3"/>
    <property type="match status" value="1"/>
</dbReference>
<feature type="region of interest" description="Disordered" evidence="1">
    <location>
        <begin position="249"/>
        <end position="278"/>
    </location>
</feature>
<feature type="region of interest" description="Disordered" evidence="1">
    <location>
        <begin position="145"/>
        <end position="176"/>
    </location>
</feature>
<dbReference type="GO" id="GO:0042393">
    <property type="term" value="F:histone binding"/>
    <property type="evidence" value="ECO:0007669"/>
    <property type="project" value="TreeGrafter"/>
</dbReference>
<dbReference type="GO" id="GO:0000077">
    <property type="term" value="P:DNA damage checkpoint signaling"/>
    <property type="evidence" value="ECO:0007669"/>
    <property type="project" value="TreeGrafter"/>
</dbReference>
<feature type="region of interest" description="Disordered" evidence="1">
    <location>
        <begin position="83"/>
        <end position="119"/>
    </location>
</feature>
<organism evidence="2 3">
    <name type="scientific">Bemisia tabaci</name>
    <name type="common">Sweetpotato whitefly</name>
    <name type="synonym">Aleurodes tabaci</name>
    <dbReference type="NCBI Taxonomy" id="7038"/>
    <lineage>
        <taxon>Eukaryota</taxon>
        <taxon>Metazoa</taxon>
        <taxon>Ecdysozoa</taxon>
        <taxon>Arthropoda</taxon>
        <taxon>Hexapoda</taxon>
        <taxon>Insecta</taxon>
        <taxon>Pterygota</taxon>
        <taxon>Neoptera</taxon>
        <taxon>Paraneoptera</taxon>
        <taxon>Hemiptera</taxon>
        <taxon>Sternorrhyncha</taxon>
        <taxon>Aleyrodoidea</taxon>
        <taxon>Aleyrodidae</taxon>
        <taxon>Aleyrodinae</taxon>
        <taxon>Bemisia</taxon>
    </lineage>
</organism>
<evidence type="ECO:0000313" key="3">
    <source>
        <dbReference type="Proteomes" id="UP001152759"/>
    </source>
</evidence>
<dbReference type="KEGG" id="btab:109043071"/>
<dbReference type="EMBL" id="OU963862">
    <property type="protein sequence ID" value="CAH0381785.1"/>
    <property type="molecule type" value="Genomic_DNA"/>
</dbReference>
<dbReference type="SUPFAM" id="SSF52113">
    <property type="entry name" value="BRCT domain"/>
    <property type="match status" value="2"/>
</dbReference>
<feature type="compositionally biased region" description="Low complexity" evidence="1">
    <location>
        <begin position="11"/>
        <end position="21"/>
    </location>
</feature>
<feature type="region of interest" description="Disordered" evidence="1">
    <location>
        <begin position="631"/>
        <end position="668"/>
    </location>
</feature>
<feature type="region of interest" description="Disordered" evidence="1">
    <location>
        <begin position="683"/>
        <end position="705"/>
    </location>
</feature>
<protein>
    <submittedName>
        <fullName evidence="2">Uncharacterized protein</fullName>
    </submittedName>
</protein>
<reference evidence="2" key="1">
    <citation type="submission" date="2021-12" db="EMBL/GenBank/DDBJ databases">
        <authorList>
            <person name="King R."/>
        </authorList>
    </citation>
    <scope>NUCLEOTIDE SEQUENCE</scope>
</reference>
<sequence length="1033" mass="114117">MSSQESEESQETQYMSESQESLIELKLADTQTSEDAPVKNSPSLNEGTFAAPLSKSLQSNKTSNEDSISMTLSQNTIILSESDDTYNKSGNLSLSNDSPDFQNISNPSSAVLTPLSDDSKPGISSQDLFLTTSASNQGLSQRFVFSSSTPRLRELSDTECPAQKKRKLDPDPDASVEIISKTPDVSNLAAEMSVEEVPAEGAPALSGPSPNSGNTIILESSNTCASVPPTATESEFSLHYTQSASQLKELTSADVPKRSSSNSEILTNGSQDSQKTSWGSHNYEEFSYNSHCEAIKSPSKKLKLEQDKNLADTYRCEAGPISVVLKMVYSETVPNKLLALDIVDFSFHLEEGKEYRRASSSLSSGVLGDLSSGSSSLYSLPGPFKPRGRQACVSSTDSDQIKSDARKLQGANGKTHSSKLSPFPGLDRVPVRCSNCHFAFPQPQLFSSPTMNGTANGKGDLQIYVNSSGHIVTPDISSSSSQTHSGGLQSREQENRSSPQSPVTYQEIIRSRENPFGNLSVAFGFWSSFYFPCRILRCIADKFLVLFFDNEEKELTKNKLIPLSMLKPNSMIMVHVPSINSYTPGRLEEISDSPDHRSAPFAVFTQNELNYFSIESLGIAEQQRKVLIRNNNPQPATNLSSIDLDNCTSAKRNRTPRQSIISSLSSPRTVKSTAAKKLFRNAECKASTSEGKSPRNNKRAARKLLDEPKSYYSDSECDPKQYDLDLSGNGIRGVHLEKKDFNDPLCNLKQKKITSANDDTSLIEKYGPIPVKGSNLFAGFVFVLTYTDESISKPSFRTQTDSMTSESETDLDEFLKTEYPFSKSRLITQIKAGGGSYYENITHVPFNELKNTVLISNKPSLTCTYIYALAEGIRAYKHEDIIYCCVNSIPFRDYIQTQNYLPNGWSYSLVGYKEVPKMKPEEGSLRPQILKGKWILLLLDEKAKQECVDFWTAILEIAGARPRRGYAKVGSDESPVIAIADESLSKEMRERKDIKCVSVVWLIQSLINNQLMKAEGHPHYKYDFKSGRVDDSV</sequence>
<name>A0A9P0EZ09_BEMTA</name>
<dbReference type="AlphaFoldDB" id="A0A9P0EZ09"/>
<dbReference type="InterPro" id="IPR047250">
    <property type="entry name" value="BRCT_p53bp1-like_rpt2"/>
</dbReference>
<feature type="compositionally biased region" description="Polar residues" evidence="1">
    <location>
        <begin position="55"/>
        <end position="68"/>
    </location>
</feature>
<dbReference type="GO" id="GO:0045944">
    <property type="term" value="P:positive regulation of transcription by RNA polymerase II"/>
    <property type="evidence" value="ECO:0007669"/>
    <property type="project" value="TreeGrafter"/>
</dbReference>
<accession>A0A9P0EZ09</accession>
<feature type="compositionally biased region" description="Acidic residues" evidence="1">
    <location>
        <begin position="1"/>
        <end position="10"/>
    </location>
</feature>
<proteinExistence type="predicted"/>
<feature type="region of interest" description="Disordered" evidence="1">
    <location>
        <begin position="382"/>
        <end position="423"/>
    </location>
</feature>
<dbReference type="CDD" id="cd17724">
    <property type="entry name" value="BRCT_p53bp1_rpt2"/>
    <property type="match status" value="1"/>
</dbReference>
<keyword evidence="3" id="KW-1185">Reference proteome</keyword>
<dbReference type="Gene3D" id="3.40.50.10190">
    <property type="entry name" value="BRCT domain"/>
    <property type="match status" value="2"/>
</dbReference>
<dbReference type="InterPro" id="IPR036420">
    <property type="entry name" value="BRCT_dom_sf"/>
</dbReference>
<feature type="region of interest" description="Disordered" evidence="1">
    <location>
        <begin position="196"/>
        <end position="215"/>
    </location>
</feature>
<dbReference type="Proteomes" id="UP001152759">
    <property type="component" value="Chromosome 1"/>
</dbReference>
<dbReference type="GO" id="GO:0005634">
    <property type="term" value="C:nucleus"/>
    <property type="evidence" value="ECO:0007669"/>
    <property type="project" value="TreeGrafter"/>
</dbReference>
<evidence type="ECO:0000256" key="1">
    <source>
        <dbReference type="SAM" id="MobiDB-lite"/>
    </source>
</evidence>
<dbReference type="PANTHER" id="PTHR15321">
    <property type="entry name" value="TUMOR SUPPRESSOR P53-BINDING PROTEIN 1"/>
    <property type="match status" value="1"/>
</dbReference>
<dbReference type="PANTHER" id="PTHR15321:SF3">
    <property type="entry name" value="TP53-BINDING PROTEIN 1"/>
    <property type="match status" value="1"/>
</dbReference>
<feature type="compositionally biased region" description="Polar residues" evidence="1">
    <location>
        <begin position="258"/>
        <end position="278"/>
    </location>
</feature>
<dbReference type="InterPro" id="IPR047252">
    <property type="entry name" value="TP53BP1-like"/>
</dbReference>
<evidence type="ECO:0000313" key="2">
    <source>
        <dbReference type="EMBL" id="CAH0381785.1"/>
    </source>
</evidence>
<feature type="compositionally biased region" description="Polar residues" evidence="1">
    <location>
        <begin position="87"/>
        <end position="111"/>
    </location>
</feature>
<feature type="compositionally biased region" description="Low complexity" evidence="1">
    <location>
        <begin position="477"/>
        <end position="490"/>
    </location>
</feature>
<feature type="compositionally biased region" description="Polar residues" evidence="1">
    <location>
        <begin position="29"/>
        <end position="46"/>
    </location>
</feature>